<sequence>MDYFRPLPQNGVTRPPEALPLAGGWLWFDRVEVLRRDAPPEIRPATALPPEIRDRLTAPRAPVAGVAMTAPSLMGIVNVTPDSFSDGGRYAQADAAIAHGRALAAAGAAILDVGGESTRPGAVTVPGPEETARIRPVIEGLAPVAPVSVDTRKATVARAALAAGAQIVNDVSAFTHDPALAGVTADAGVPVCLMHTQGDPQTMQDDPRYDDVLLDVYDWLAERVAVAEAAGIPRARILVDPGIGFGKTEAHNLTLLRRLSLFHGLGCPLLLGVSRKRFIGRIGGPIHGSDRPEARMPGSVAVALAGVAQGAQVLRVHDVAETAQALKLWQAVTMVGTTSGTMEGEIA</sequence>
<dbReference type="GO" id="GO:0004156">
    <property type="term" value="F:dihydropteroate synthase activity"/>
    <property type="evidence" value="ECO:0007669"/>
    <property type="project" value="UniProtKB-EC"/>
</dbReference>
<keyword evidence="8 9" id="KW-0289">Folate biosynthesis</keyword>
<dbReference type="PROSITE" id="PS50972">
    <property type="entry name" value="PTERIN_BINDING"/>
    <property type="match status" value="1"/>
</dbReference>
<feature type="domain" description="Pterin-binding" evidence="10">
    <location>
        <begin position="71"/>
        <end position="327"/>
    </location>
</feature>
<comment type="catalytic activity">
    <reaction evidence="1">
        <text>(7,8-dihydropterin-6-yl)methyl diphosphate + 4-aminobenzoate = 7,8-dihydropteroate + diphosphate</text>
        <dbReference type="Rhea" id="RHEA:19949"/>
        <dbReference type="ChEBI" id="CHEBI:17836"/>
        <dbReference type="ChEBI" id="CHEBI:17839"/>
        <dbReference type="ChEBI" id="CHEBI:33019"/>
        <dbReference type="ChEBI" id="CHEBI:72950"/>
        <dbReference type="EC" id="2.5.1.15"/>
    </reaction>
</comment>
<dbReference type="SUPFAM" id="SSF51717">
    <property type="entry name" value="Dihydropteroate synthetase-like"/>
    <property type="match status" value="1"/>
</dbReference>
<dbReference type="NCBIfam" id="TIGR01496">
    <property type="entry name" value="DHPS"/>
    <property type="match status" value="1"/>
</dbReference>
<evidence type="ECO:0000313" key="12">
    <source>
        <dbReference type="Proteomes" id="UP001597353"/>
    </source>
</evidence>
<evidence type="ECO:0000313" key="11">
    <source>
        <dbReference type="EMBL" id="MFD1912782.1"/>
    </source>
</evidence>
<evidence type="ECO:0000256" key="1">
    <source>
        <dbReference type="ARBA" id="ARBA00000012"/>
    </source>
</evidence>
<dbReference type="InterPro" id="IPR045031">
    <property type="entry name" value="DHP_synth-like"/>
</dbReference>
<evidence type="ECO:0000256" key="2">
    <source>
        <dbReference type="ARBA" id="ARBA00001946"/>
    </source>
</evidence>
<protein>
    <recommendedName>
        <fullName evidence="4 9">Dihydropteroate synthase</fullName>
        <shortName evidence="9">DHPS</shortName>
        <ecNumber evidence="4 9">2.5.1.15</ecNumber>
    </recommendedName>
    <alternativeName>
        <fullName evidence="9">Dihydropteroate pyrophosphorylase</fullName>
    </alternativeName>
</protein>
<gene>
    <name evidence="11" type="primary">folP</name>
    <name evidence="11" type="ORF">ACFSGJ_11225</name>
</gene>
<keyword evidence="6 9" id="KW-0479">Metal-binding</keyword>
<organism evidence="11 12">
    <name type="scientific">Halodurantibacterium flavum</name>
    <dbReference type="NCBI Taxonomy" id="1382802"/>
    <lineage>
        <taxon>Bacteria</taxon>
        <taxon>Pseudomonadati</taxon>
        <taxon>Pseudomonadota</taxon>
        <taxon>Alphaproteobacteria</taxon>
        <taxon>Rhodobacterales</taxon>
        <taxon>Paracoccaceae</taxon>
        <taxon>Halodurantibacterium</taxon>
    </lineage>
</organism>
<evidence type="ECO:0000256" key="4">
    <source>
        <dbReference type="ARBA" id="ARBA00012458"/>
    </source>
</evidence>
<evidence type="ECO:0000259" key="10">
    <source>
        <dbReference type="PROSITE" id="PS50972"/>
    </source>
</evidence>
<dbReference type="Proteomes" id="UP001597353">
    <property type="component" value="Unassembled WGS sequence"/>
</dbReference>
<dbReference type="PROSITE" id="PS00793">
    <property type="entry name" value="DHPS_2"/>
    <property type="match status" value="1"/>
</dbReference>
<proteinExistence type="inferred from homology"/>
<comment type="pathway">
    <text evidence="3 9">Cofactor biosynthesis; tetrahydrofolate biosynthesis; 7,8-dihydrofolate from 2-amino-4-hydroxy-6-hydroxymethyl-7,8-dihydropteridine diphosphate and 4-aminobenzoate: step 1/2.</text>
</comment>
<dbReference type="InterPro" id="IPR011005">
    <property type="entry name" value="Dihydropteroate_synth-like_sf"/>
</dbReference>
<evidence type="ECO:0000256" key="7">
    <source>
        <dbReference type="ARBA" id="ARBA00022842"/>
    </source>
</evidence>
<dbReference type="Pfam" id="PF00809">
    <property type="entry name" value="Pterin_bind"/>
    <property type="match status" value="1"/>
</dbReference>
<dbReference type="EC" id="2.5.1.15" evidence="4 9"/>
<dbReference type="PANTHER" id="PTHR20941">
    <property type="entry name" value="FOLATE SYNTHESIS PROTEINS"/>
    <property type="match status" value="1"/>
</dbReference>
<keyword evidence="12" id="KW-1185">Reference proteome</keyword>
<evidence type="ECO:0000256" key="8">
    <source>
        <dbReference type="ARBA" id="ARBA00022909"/>
    </source>
</evidence>
<dbReference type="PANTHER" id="PTHR20941:SF1">
    <property type="entry name" value="FOLIC ACID SYNTHESIS PROTEIN FOL1"/>
    <property type="match status" value="1"/>
</dbReference>
<comment type="caution">
    <text evidence="11">The sequence shown here is derived from an EMBL/GenBank/DDBJ whole genome shotgun (WGS) entry which is preliminary data.</text>
</comment>
<evidence type="ECO:0000256" key="9">
    <source>
        <dbReference type="RuleBase" id="RU361205"/>
    </source>
</evidence>
<name>A0ABW4S5G8_9RHOB</name>
<dbReference type="PROSITE" id="PS00792">
    <property type="entry name" value="DHPS_1"/>
    <property type="match status" value="1"/>
</dbReference>
<comment type="function">
    <text evidence="9">Catalyzes the condensation of para-aminobenzoate (pABA) with 6-hydroxymethyl-7,8-dihydropterin diphosphate (DHPt-PP) to form 7,8-dihydropteroate (H2Pte), the immediate precursor of folate derivatives.</text>
</comment>
<comment type="cofactor">
    <cofactor evidence="2 9">
        <name>Mg(2+)</name>
        <dbReference type="ChEBI" id="CHEBI:18420"/>
    </cofactor>
</comment>
<dbReference type="InterPro" id="IPR000489">
    <property type="entry name" value="Pterin-binding_dom"/>
</dbReference>
<accession>A0ABW4S5G8</accession>
<dbReference type="InterPro" id="IPR006390">
    <property type="entry name" value="DHP_synth_dom"/>
</dbReference>
<keyword evidence="7 9" id="KW-0460">Magnesium</keyword>
<dbReference type="RefSeq" id="WP_390261567.1">
    <property type="nucleotide sequence ID" value="NZ_JBHUGH010000009.1"/>
</dbReference>
<dbReference type="EMBL" id="JBHUGH010000009">
    <property type="protein sequence ID" value="MFD1912782.1"/>
    <property type="molecule type" value="Genomic_DNA"/>
</dbReference>
<evidence type="ECO:0000256" key="5">
    <source>
        <dbReference type="ARBA" id="ARBA00022679"/>
    </source>
</evidence>
<dbReference type="CDD" id="cd00739">
    <property type="entry name" value="DHPS"/>
    <property type="match status" value="1"/>
</dbReference>
<keyword evidence="5 9" id="KW-0808">Transferase</keyword>
<evidence type="ECO:0000256" key="6">
    <source>
        <dbReference type="ARBA" id="ARBA00022723"/>
    </source>
</evidence>
<comment type="similarity">
    <text evidence="9">Belongs to the DHPS family.</text>
</comment>
<dbReference type="Gene3D" id="3.20.20.20">
    <property type="entry name" value="Dihydropteroate synthase-like"/>
    <property type="match status" value="1"/>
</dbReference>
<evidence type="ECO:0000256" key="3">
    <source>
        <dbReference type="ARBA" id="ARBA00004763"/>
    </source>
</evidence>
<reference evidence="12" key="1">
    <citation type="journal article" date="2019" name="Int. J. Syst. Evol. Microbiol.">
        <title>The Global Catalogue of Microorganisms (GCM) 10K type strain sequencing project: providing services to taxonomists for standard genome sequencing and annotation.</title>
        <authorList>
            <consortium name="The Broad Institute Genomics Platform"/>
            <consortium name="The Broad Institute Genome Sequencing Center for Infectious Disease"/>
            <person name="Wu L."/>
            <person name="Ma J."/>
        </authorList>
    </citation>
    <scope>NUCLEOTIDE SEQUENCE [LARGE SCALE GENOMIC DNA]</scope>
    <source>
        <strain evidence="12">CGMCC 4.7242</strain>
    </source>
</reference>